<dbReference type="PANTHER" id="PTHR43343">
    <property type="entry name" value="PEPTIDASE S12"/>
    <property type="match status" value="1"/>
</dbReference>
<keyword evidence="6" id="KW-0843">Virulence</keyword>
<dbReference type="Proteomes" id="UP001153069">
    <property type="component" value="Unassembled WGS sequence"/>
</dbReference>
<keyword evidence="5" id="KW-0067">ATP-binding</keyword>
<dbReference type="InterPro" id="IPR001940">
    <property type="entry name" value="Peptidase_S1C"/>
</dbReference>
<keyword evidence="10" id="KW-1185">Reference proteome</keyword>
<dbReference type="GO" id="GO:0030163">
    <property type="term" value="P:protein catabolic process"/>
    <property type="evidence" value="ECO:0007669"/>
    <property type="project" value="InterPro"/>
</dbReference>
<dbReference type="InterPro" id="IPR003769">
    <property type="entry name" value="ClpS_core"/>
</dbReference>
<dbReference type="InterPro" id="IPR009003">
    <property type="entry name" value="Peptidase_S1_PA"/>
</dbReference>
<evidence type="ECO:0000256" key="4">
    <source>
        <dbReference type="ARBA" id="ARBA00022801"/>
    </source>
</evidence>
<dbReference type="Pfam" id="PF02617">
    <property type="entry name" value="ClpS"/>
    <property type="match status" value="1"/>
</dbReference>
<evidence type="ECO:0000256" key="2">
    <source>
        <dbReference type="ARBA" id="ARBA00022670"/>
    </source>
</evidence>
<evidence type="ECO:0000259" key="8">
    <source>
        <dbReference type="PROSITE" id="PS50163"/>
    </source>
</evidence>
<comment type="similarity">
    <text evidence="1">Belongs to the peptidase S1C family.</text>
</comment>
<evidence type="ECO:0000256" key="5">
    <source>
        <dbReference type="ARBA" id="ARBA00022840"/>
    </source>
</evidence>
<dbReference type="InterPro" id="IPR014719">
    <property type="entry name" value="Ribosomal_bL12_C/ClpS-like"/>
</dbReference>
<dbReference type="Pfam" id="PF13365">
    <property type="entry name" value="Trypsin_2"/>
    <property type="match status" value="1"/>
</dbReference>
<dbReference type="EMBL" id="CAICTM010001613">
    <property type="protein sequence ID" value="CAB9524997.1"/>
    <property type="molecule type" value="Genomic_DNA"/>
</dbReference>
<name>A0A9N8HTM6_9STRA</name>
<evidence type="ECO:0000256" key="1">
    <source>
        <dbReference type="ARBA" id="ARBA00010541"/>
    </source>
</evidence>
<evidence type="ECO:0000313" key="9">
    <source>
        <dbReference type="EMBL" id="CAB9524997.1"/>
    </source>
</evidence>
<dbReference type="OrthoDB" id="206959at2759"/>
<dbReference type="InterPro" id="IPR020587">
    <property type="entry name" value="RecA_monomer-monomer_interface"/>
</dbReference>
<dbReference type="GO" id="GO:0003677">
    <property type="term" value="F:DNA binding"/>
    <property type="evidence" value="ECO:0007669"/>
    <property type="project" value="InterPro"/>
</dbReference>
<feature type="domain" description="RecA family profile 2" evidence="8">
    <location>
        <begin position="232"/>
        <end position="322"/>
    </location>
</feature>
<proteinExistence type="inferred from homology"/>
<dbReference type="PANTHER" id="PTHR43343:SF3">
    <property type="entry name" value="PROTEASE DO-LIKE 8, CHLOROPLASTIC"/>
    <property type="match status" value="1"/>
</dbReference>
<keyword evidence="4" id="KW-0378">Hydrolase</keyword>
<keyword evidence="2 9" id="KW-0645">Protease</keyword>
<dbReference type="AlphaFoldDB" id="A0A9N8HTM6"/>
<dbReference type="GO" id="GO:0006259">
    <property type="term" value="P:DNA metabolic process"/>
    <property type="evidence" value="ECO:0007669"/>
    <property type="project" value="InterPro"/>
</dbReference>
<feature type="signal peptide" evidence="7">
    <location>
        <begin position="1"/>
        <end position="22"/>
    </location>
</feature>
<evidence type="ECO:0000256" key="7">
    <source>
        <dbReference type="SAM" id="SignalP"/>
    </source>
</evidence>
<evidence type="ECO:0000256" key="3">
    <source>
        <dbReference type="ARBA" id="ARBA00022741"/>
    </source>
</evidence>
<dbReference type="SUPFAM" id="SSF50494">
    <property type="entry name" value="Trypsin-like serine proteases"/>
    <property type="match status" value="1"/>
</dbReference>
<dbReference type="GO" id="GO:0006508">
    <property type="term" value="P:proteolysis"/>
    <property type="evidence" value="ECO:0007669"/>
    <property type="project" value="UniProtKB-KW"/>
</dbReference>
<reference evidence="9" key="1">
    <citation type="submission" date="2020-06" db="EMBL/GenBank/DDBJ databases">
        <authorList>
            <consortium name="Plant Systems Biology data submission"/>
        </authorList>
    </citation>
    <scope>NUCLEOTIDE SEQUENCE</scope>
    <source>
        <strain evidence="9">D6</strain>
    </source>
</reference>
<keyword evidence="7" id="KW-0732">Signal</keyword>
<dbReference type="Gene3D" id="3.30.1390.10">
    <property type="match status" value="1"/>
</dbReference>
<dbReference type="InterPro" id="IPR043504">
    <property type="entry name" value="Peptidase_S1_PA_chymotrypsin"/>
</dbReference>
<dbReference type="GO" id="GO:0004252">
    <property type="term" value="F:serine-type endopeptidase activity"/>
    <property type="evidence" value="ECO:0007669"/>
    <property type="project" value="InterPro"/>
</dbReference>
<dbReference type="GO" id="GO:0005524">
    <property type="term" value="F:ATP binding"/>
    <property type="evidence" value="ECO:0007669"/>
    <property type="project" value="UniProtKB-KW"/>
</dbReference>
<evidence type="ECO:0000256" key="6">
    <source>
        <dbReference type="ARBA" id="ARBA00023026"/>
    </source>
</evidence>
<organism evidence="9 10">
    <name type="scientific">Seminavis robusta</name>
    <dbReference type="NCBI Taxonomy" id="568900"/>
    <lineage>
        <taxon>Eukaryota</taxon>
        <taxon>Sar</taxon>
        <taxon>Stramenopiles</taxon>
        <taxon>Ochrophyta</taxon>
        <taxon>Bacillariophyta</taxon>
        <taxon>Bacillariophyceae</taxon>
        <taxon>Bacillariophycidae</taxon>
        <taxon>Naviculales</taxon>
        <taxon>Naviculaceae</taxon>
        <taxon>Seminavis</taxon>
    </lineage>
</organism>
<evidence type="ECO:0000313" key="10">
    <source>
        <dbReference type="Proteomes" id="UP001153069"/>
    </source>
</evidence>
<feature type="chain" id="PRO_5040376797" evidence="7">
    <location>
        <begin position="23"/>
        <end position="366"/>
    </location>
</feature>
<dbReference type="PROSITE" id="PS50163">
    <property type="entry name" value="RECA_3"/>
    <property type="match status" value="1"/>
</dbReference>
<dbReference type="GO" id="GO:0008094">
    <property type="term" value="F:ATP-dependent activity, acting on DNA"/>
    <property type="evidence" value="ECO:0007669"/>
    <property type="project" value="InterPro"/>
</dbReference>
<dbReference type="SUPFAM" id="SSF54736">
    <property type="entry name" value="ClpS-like"/>
    <property type="match status" value="1"/>
</dbReference>
<keyword evidence="3" id="KW-0547">Nucleotide-binding</keyword>
<dbReference type="InterPro" id="IPR051201">
    <property type="entry name" value="Chloro_Bact_Ser_Proteases"/>
</dbReference>
<gene>
    <name evidence="9" type="ORF">SEMRO_1615_G286160.1</name>
</gene>
<dbReference type="PRINTS" id="PR00834">
    <property type="entry name" value="PROTEASES2C"/>
</dbReference>
<protein>
    <submittedName>
        <fullName evidence="9">Serine protease</fullName>
    </submittedName>
</protein>
<sequence length="366" mass="38589">MMISPALNILFAAAMIGPEAVAFTLVPAASLSRVTFAGSSKRHAGRDQKWDVGVDVANGVHPSVALVTPMGVRNMTTRGSGFIVDAEEFHLDSPSLYTYLITAAHVAAPGFDIGLAFPGESQNAPATVVGRNQTLDLALLRIDKSANVPPSLAIATDLPPTGTTAFAHGYPASRLRGPAMTSGIVCGIADGLGLPSSSSDDNNMMNAAFYPTGILQNNDPTTFVVTDAAMSGGMSGGPLTDANGNVLGVNALVRPDLRALGNYAVSVEEVKKFLADVQTVAKDTATAEEETNSLFEVFLFNDPMNKKQRVATVLEGVAQMNEKDANKVMMEAHTTGKGVIRSFHDRQEADQLCKALRKEDLLVEVQ</sequence>
<comment type="caution">
    <text evidence="9">The sequence shown here is derived from an EMBL/GenBank/DDBJ whole genome shotgun (WGS) entry which is preliminary data.</text>
</comment>
<dbReference type="Gene3D" id="2.40.10.10">
    <property type="entry name" value="Trypsin-like serine proteases"/>
    <property type="match status" value="2"/>
</dbReference>
<accession>A0A9N8HTM6</accession>